<proteinExistence type="predicted"/>
<dbReference type="InterPro" id="IPR036942">
    <property type="entry name" value="Beta-barrel_TonB_sf"/>
</dbReference>
<gene>
    <name evidence="9" type="ORF">E4T88_16945</name>
</gene>
<evidence type="ECO:0000256" key="4">
    <source>
        <dbReference type="ARBA" id="ARBA00022692"/>
    </source>
</evidence>
<evidence type="ECO:0000256" key="7">
    <source>
        <dbReference type="ARBA" id="ARBA00023237"/>
    </source>
</evidence>
<keyword evidence="4" id="KW-0812">Transmembrane</keyword>
<name>A0A4Y9IIA0_9BACT</name>
<organism evidence="9 10">
    <name type="scientific">Dysgonomonas mossii</name>
    <dbReference type="NCBI Taxonomy" id="163665"/>
    <lineage>
        <taxon>Bacteria</taxon>
        <taxon>Pseudomonadati</taxon>
        <taxon>Bacteroidota</taxon>
        <taxon>Bacteroidia</taxon>
        <taxon>Bacteroidales</taxon>
        <taxon>Dysgonomonadaceae</taxon>
        <taxon>Dysgonomonas</taxon>
    </lineage>
</organism>
<evidence type="ECO:0000256" key="1">
    <source>
        <dbReference type="ARBA" id="ARBA00004571"/>
    </source>
</evidence>
<dbReference type="InterPro" id="IPR037066">
    <property type="entry name" value="Plug_dom_sf"/>
</dbReference>
<reference evidence="9 10" key="1">
    <citation type="submission" date="2019-03" db="EMBL/GenBank/DDBJ databases">
        <title>Diversity of the mouse oral microbiome.</title>
        <authorList>
            <person name="Joseph S."/>
            <person name="Aduse-Opoku J."/>
            <person name="Curtis M."/>
            <person name="Wade W."/>
            <person name="Hashim A."/>
        </authorList>
    </citation>
    <scope>NUCLEOTIDE SEQUENCE [LARGE SCALE GENOMIC DNA]</scope>
    <source>
        <strain evidence="9 10">P11</strain>
    </source>
</reference>
<evidence type="ECO:0000313" key="10">
    <source>
        <dbReference type="Proteomes" id="UP000298285"/>
    </source>
</evidence>
<protein>
    <submittedName>
        <fullName evidence="9">TonB-dependent receptor</fullName>
    </submittedName>
</protein>
<keyword evidence="9" id="KW-0675">Receptor</keyword>
<evidence type="ECO:0000256" key="5">
    <source>
        <dbReference type="ARBA" id="ARBA00022729"/>
    </source>
</evidence>
<dbReference type="Gene3D" id="2.40.170.20">
    <property type="entry name" value="TonB-dependent receptor, beta-barrel domain"/>
    <property type="match status" value="1"/>
</dbReference>
<comment type="subcellular location">
    <subcellularLocation>
        <location evidence="1">Cell outer membrane</location>
        <topology evidence="1">Multi-pass membrane protein</topology>
    </subcellularLocation>
</comment>
<keyword evidence="6" id="KW-0472">Membrane</keyword>
<dbReference type="InterPro" id="IPR039426">
    <property type="entry name" value="TonB-dep_rcpt-like"/>
</dbReference>
<evidence type="ECO:0000256" key="6">
    <source>
        <dbReference type="ARBA" id="ARBA00023136"/>
    </source>
</evidence>
<dbReference type="GO" id="GO:0044718">
    <property type="term" value="P:siderophore transmembrane transport"/>
    <property type="evidence" value="ECO:0007669"/>
    <property type="project" value="TreeGrafter"/>
</dbReference>
<dbReference type="AlphaFoldDB" id="A0A4Y9IIA0"/>
<keyword evidence="5" id="KW-0732">Signal</keyword>
<dbReference type="OrthoDB" id="9762903at2"/>
<evidence type="ECO:0000259" key="8">
    <source>
        <dbReference type="Pfam" id="PF07715"/>
    </source>
</evidence>
<dbReference type="GO" id="GO:0015344">
    <property type="term" value="F:siderophore uptake transmembrane transporter activity"/>
    <property type="evidence" value="ECO:0007669"/>
    <property type="project" value="TreeGrafter"/>
</dbReference>
<evidence type="ECO:0000256" key="2">
    <source>
        <dbReference type="ARBA" id="ARBA00022448"/>
    </source>
</evidence>
<feature type="domain" description="TonB-dependent receptor plug" evidence="8">
    <location>
        <begin position="52"/>
        <end position="145"/>
    </location>
</feature>
<dbReference type="GO" id="GO:0009279">
    <property type="term" value="C:cell outer membrane"/>
    <property type="evidence" value="ECO:0007669"/>
    <property type="project" value="UniProtKB-SubCell"/>
</dbReference>
<keyword evidence="3" id="KW-1134">Transmembrane beta strand</keyword>
<keyword evidence="7" id="KW-0998">Cell outer membrane</keyword>
<dbReference type="PANTHER" id="PTHR30069">
    <property type="entry name" value="TONB-DEPENDENT OUTER MEMBRANE RECEPTOR"/>
    <property type="match status" value="1"/>
</dbReference>
<accession>A0A4Y9IIA0</accession>
<dbReference type="InterPro" id="IPR012910">
    <property type="entry name" value="Plug_dom"/>
</dbReference>
<comment type="caution">
    <text evidence="9">The sequence shown here is derived from an EMBL/GenBank/DDBJ whole genome shotgun (WGS) entry which is preliminary data.</text>
</comment>
<dbReference type="Proteomes" id="UP000298285">
    <property type="component" value="Unassembled WGS sequence"/>
</dbReference>
<evidence type="ECO:0000313" key="9">
    <source>
        <dbReference type="EMBL" id="TFU86822.1"/>
    </source>
</evidence>
<dbReference type="EMBL" id="SPPK01000011">
    <property type="protein sequence ID" value="TFU86822.1"/>
    <property type="molecule type" value="Genomic_DNA"/>
</dbReference>
<sequence length="680" mass="77904">MSSLRGFNRVGLMFSFIYFCSITGFAQSKLDSIQHLNEIVVSARKTRVDVIPVQVLSGELLQNLSAHSVADALRYFSGVQLKDYGGIGGLKTINVRSMGSQHVGVFYDGIEIANPQNGVVDLGRYSLDNIQAISLHNGQKSSIFQPAKDYSSASSIYIEAKTPQFGCNKKYNLKFTFKTGAFGLINPSLYWEQKLSEKLNSSFNIDYTNSTGKYKFQYKVQNTVDNRGGYDTTAVRKNGDIQIFRIEQAFFGKLKGGDWKSRIYFYTSERGYPGAIVKEEPGRFKHEDRQKDRNFFVQSALNERFSGVYATKISGKYAYDYLYYESDTLIQKLKNKYMLHDVYISSANLFNILPSWTANISADFQWNKMNANLVEFIYPQRYSTWVAVATSLDLDRVKIQGSLLGTVVHESTKEDKKDIQRDWDKITPTLMASWQPWSRENLFLRAFYKNIFRMPTFTEMHMAYMGTLSSYLKPEFTKQYNLGFVYSKNINSSFFLEGQVDAYYNEVTDKLLAIPGGVNFRWTMKNIGLVKIKGVDVALTSTNKIGKDLTLDTRINYTYQKAQDYTPMVVESDTITYKGQIAYIPTHSASAILGVNYKSWNLSYSFIYTATRYTGSANIPRNRLEPWYTHDMAIGKSFVWRKNKYKATMEINNLFNQAYDVVLNYPMPGTNFKFILNITI</sequence>
<dbReference type="PANTHER" id="PTHR30069:SF29">
    <property type="entry name" value="HEMOGLOBIN AND HEMOGLOBIN-HAPTOGLOBIN-BINDING PROTEIN 1-RELATED"/>
    <property type="match status" value="1"/>
</dbReference>
<evidence type="ECO:0000256" key="3">
    <source>
        <dbReference type="ARBA" id="ARBA00022452"/>
    </source>
</evidence>
<dbReference type="SUPFAM" id="SSF56935">
    <property type="entry name" value="Porins"/>
    <property type="match status" value="1"/>
</dbReference>
<dbReference type="Pfam" id="PF07715">
    <property type="entry name" value="Plug"/>
    <property type="match status" value="1"/>
</dbReference>
<dbReference type="Gene3D" id="2.170.130.10">
    <property type="entry name" value="TonB-dependent receptor, plug domain"/>
    <property type="match status" value="1"/>
</dbReference>
<keyword evidence="2" id="KW-0813">Transport</keyword>